<reference evidence="2" key="1">
    <citation type="journal article" date="2022" name="Mol. Ecol. Resour.">
        <title>The genomes of chicory, endive, great burdock and yacon provide insights into Asteraceae palaeo-polyploidization history and plant inulin production.</title>
        <authorList>
            <person name="Fan W."/>
            <person name="Wang S."/>
            <person name="Wang H."/>
            <person name="Wang A."/>
            <person name="Jiang F."/>
            <person name="Liu H."/>
            <person name="Zhao H."/>
            <person name="Xu D."/>
            <person name="Zhang Y."/>
        </authorList>
    </citation>
    <scope>NUCLEOTIDE SEQUENCE [LARGE SCALE GENOMIC DNA]</scope>
    <source>
        <strain evidence="2">cv. Yunnan</strain>
    </source>
</reference>
<reference evidence="1 2" key="2">
    <citation type="journal article" date="2022" name="Mol. Ecol. Resour.">
        <title>The genomes of chicory, endive, great burdock and yacon provide insights into Asteraceae paleo-polyploidization history and plant inulin production.</title>
        <authorList>
            <person name="Fan W."/>
            <person name="Wang S."/>
            <person name="Wang H."/>
            <person name="Wang A."/>
            <person name="Jiang F."/>
            <person name="Liu H."/>
            <person name="Zhao H."/>
            <person name="Xu D."/>
            <person name="Zhang Y."/>
        </authorList>
    </citation>
    <scope>NUCLEOTIDE SEQUENCE [LARGE SCALE GENOMIC DNA]</scope>
    <source>
        <strain evidence="2">cv. Yunnan</strain>
        <tissue evidence="1">Leaves</tissue>
    </source>
</reference>
<dbReference type="Proteomes" id="UP001056120">
    <property type="component" value="Linkage Group LG24"/>
</dbReference>
<accession>A0ACB9AUW0</accession>
<evidence type="ECO:0000313" key="1">
    <source>
        <dbReference type="EMBL" id="KAI3714059.1"/>
    </source>
</evidence>
<keyword evidence="2" id="KW-1185">Reference proteome</keyword>
<name>A0ACB9AUW0_9ASTR</name>
<proteinExistence type="predicted"/>
<gene>
    <name evidence="1" type="ORF">L1987_72649</name>
</gene>
<dbReference type="EMBL" id="CM042041">
    <property type="protein sequence ID" value="KAI3714059.1"/>
    <property type="molecule type" value="Genomic_DNA"/>
</dbReference>
<sequence>MARRNDELNKCGSDVSMMAENGFCKLLQKPSVGVGGNACTNVQKAADGSKKLISWSDESLRTVMYLSCWGLN</sequence>
<comment type="caution">
    <text evidence="1">The sequence shown here is derived from an EMBL/GenBank/DDBJ whole genome shotgun (WGS) entry which is preliminary data.</text>
</comment>
<evidence type="ECO:0000313" key="2">
    <source>
        <dbReference type="Proteomes" id="UP001056120"/>
    </source>
</evidence>
<organism evidence="1 2">
    <name type="scientific">Smallanthus sonchifolius</name>
    <dbReference type="NCBI Taxonomy" id="185202"/>
    <lineage>
        <taxon>Eukaryota</taxon>
        <taxon>Viridiplantae</taxon>
        <taxon>Streptophyta</taxon>
        <taxon>Embryophyta</taxon>
        <taxon>Tracheophyta</taxon>
        <taxon>Spermatophyta</taxon>
        <taxon>Magnoliopsida</taxon>
        <taxon>eudicotyledons</taxon>
        <taxon>Gunneridae</taxon>
        <taxon>Pentapetalae</taxon>
        <taxon>asterids</taxon>
        <taxon>campanulids</taxon>
        <taxon>Asterales</taxon>
        <taxon>Asteraceae</taxon>
        <taxon>Asteroideae</taxon>
        <taxon>Heliantheae alliance</taxon>
        <taxon>Millerieae</taxon>
        <taxon>Smallanthus</taxon>
    </lineage>
</organism>
<protein>
    <submittedName>
        <fullName evidence="1">Uncharacterized protein</fullName>
    </submittedName>
</protein>